<dbReference type="Pfam" id="PF00069">
    <property type="entry name" value="Pkinase"/>
    <property type="match status" value="1"/>
</dbReference>
<dbReference type="InterPro" id="IPR008271">
    <property type="entry name" value="Ser/Thr_kinase_AS"/>
</dbReference>
<sequence>MRDDDDSLIGRTIRSNLFIEKKLGEGGMGCVYLAHNIEIPDRKYAVKVLRPELTRDPSFTQRFYEEACHQAELDHPNIVRMLDYFHIDDDYFLILEYVDGQALSDLVDSKGGRGLPEKQALSIIVGVLAGLDFAHQRAIVHRDVKSSNVLVDQEGRARLTDFGIAMRAAGLARTPEGRVIGTPEYMSPEQLRDSGAIDHRSDVYSAGVILFEMLAGKLPFQGESFQTVQAQQLTSPVPDPRAANPKIRRRVADMVKRALQKSPVDRYQGCRQFIRAIEAYQRRGIWKYYMVAASVLVAAGIYAGLSMIRDIPLINDAVRTTSHDFNLFCREQQNVVNNTRFKRIADAEGLSGTSDLFAKRIGASVATMDASVTEYRSVIRHMTKFNAWTLARVLKQTDPEPSTAAVRPVLQADYNRFAAHGELPTRDSMLAHCGPLGWVTQ</sequence>
<dbReference type="InterPro" id="IPR017441">
    <property type="entry name" value="Protein_kinase_ATP_BS"/>
</dbReference>
<keyword evidence="6" id="KW-1133">Transmembrane helix</keyword>
<dbReference type="EMBL" id="FCOX02000008">
    <property type="protein sequence ID" value="SAK63220.1"/>
    <property type="molecule type" value="Genomic_DNA"/>
</dbReference>
<proteinExistence type="predicted"/>
<feature type="domain" description="Protein kinase" evidence="7">
    <location>
        <begin position="17"/>
        <end position="281"/>
    </location>
</feature>
<feature type="transmembrane region" description="Helical" evidence="6">
    <location>
        <begin position="286"/>
        <end position="305"/>
    </location>
</feature>
<dbReference type="RefSeq" id="WP_062604489.1">
    <property type="nucleotide sequence ID" value="NZ_FCOX02000008.1"/>
</dbReference>
<dbReference type="PROSITE" id="PS50011">
    <property type="entry name" value="PROTEIN_KINASE_DOM"/>
    <property type="match status" value="1"/>
</dbReference>
<dbReference type="SMART" id="SM00220">
    <property type="entry name" value="S_TKc"/>
    <property type="match status" value="1"/>
</dbReference>
<keyword evidence="1" id="KW-0808">Transferase</keyword>
<name>A0A158AZZ1_9BURK</name>
<dbReference type="InterPro" id="IPR011009">
    <property type="entry name" value="Kinase-like_dom_sf"/>
</dbReference>
<keyword evidence="2 5" id="KW-0547">Nucleotide-binding</keyword>
<dbReference type="GO" id="GO:0005524">
    <property type="term" value="F:ATP binding"/>
    <property type="evidence" value="ECO:0007669"/>
    <property type="project" value="UniProtKB-UniRule"/>
</dbReference>
<dbReference type="Gene3D" id="1.10.510.10">
    <property type="entry name" value="Transferase(Phosphotransferase) domain 1"/>
    <property type="match status" value="1"/>
</dbReference>
<dbReference type="Gene3D" id="3.30.200.20">
    <property type="entry name" value="Phosphorylase Kinase, domain 1"/>
    <property type="match status" value="1"/>
</dbReference>
<dbReference type="PANTHER" id="PTHR43289:SF6">
    <property type="entry name" value="SERINE_THREONINE-PROTEIN KINASE NEKL-3"/>
    <property type="match status" value="1"/>
</dbReference>
<gene>
    <name evidence="8" type="ORF">AWB78_02124</name>
</gene>
<keyword evidence="6" id="KW-0812">Transmembrane</keyword>
<dbReference type="PANTHER" id="PTHR43289">
    <property type="entry name" value="MITOGEN-ACTIVATED PROTEIN KINASE KINASE KINASE 20-RELATED"/>
    <property type="match status" value="1"/>
</dbReference>
<organism evidence="8 9">
    <name type="scientific">Caballeronia calidae</name>
    <dbReference type="NCBI Taxonomy" id="1777139"/>
    <lineage>
        <taxon>Bacteria</taxon>
        <taxon>Pseudomonadati</taxon>
        <taxon>Pseudomonadota</taxon>
        <taxon>Betaproteobacteria</taxon>
        <taxon>Burkholderiales</taxon>
        <taxon>Burkholderiaceae</taxon>
        <taxon>Caballeronia</taxon>
    </lineage>
</organism>
<dbReference type="SUPFAM" id="SSF56112">
    <property type="entry name" value="Protein kinase-like (PK-like)"/>
    <property type="match status" value="1"/>
</dbReference>
<feature type="binding site" evidence="5">
    <location>
        <position position="47"/>
    </location>
    <ligand>
        <name>ATP</name>
        <dbReference type="ChEBI" id="CHEBI:30616"/>
    </ligand>
</feature>
<evidence type="ECO:0000256" key="3">
    <source>
        <dbReference type="ARBA" id="ARBA00022777"/>
    </source>
</evidence>
<protein>
    <submittedName>
        <fullName evidence="8">Serine/threonine protein kinase</fullName>
    </submittedName>
</protein>
<accession>A0A158AZZ1</accession>
<dbReference type="PROSITE" id="PS00108">
    <property type="entry name" value="PROTEIN_KINASE_ST"/>
    <property type="match status" value="1"/>
</dbReference>
<keyword evidence="4 5" id="KW-0067">ATP-binding</keyword>
<dbReference type="OrthoDB" id="9791419at2"/>
<evidence type="ECO:0000256" key="4">
    <source>
        <dbReference type="ARBA" id="ARBA00022840"/>
    </source>
</evidence>
<dbReference type="GO" id="GO:0004674">
    <property type="term" value="F:protein serine/threonine kinase activity"/>
    <property type="evidence" value="ECO:0007669"/>
    <property type="project" value="UniProtKB-KW"/>
</dbReference>
<keyword evidence="3 8" id="KW-0418">Kinase</keyword>
<dbReference type="Proteomes" id="UP000071859">
    <property type="component" value="Unassembled WGS sequence"/>
</dbReference>
<evidence type="ECO:0000256" key="2">
    <source>
        <dbReference type="ARBA" id="ARBA00022741"/>
    </source>
</evidence>
<dbReference type="InterPro" id="IPR000719">
    <property type="entry name" value="Prot_kinase_dom"/>
</dbReference>
<evidence type="ECO:0000256" key="5">
    <source>
        <dbReference type="PROSITE-ProRule" id="PRU10141"/>
    </source>
</evidence>
<evidence type="ECO:0000256" key="6">
    <source>
        <dbReference type="SAM" id="Phobius"/>
    </source>
</evidence>
<keyword evidence="6" id="KW-0472">Membrane</keyword>
<dbReference type="PROSITE" id="PS00107">
    <property type="entry name" value="PROTEIN_KINASE_ATP"/>
    <property type="match status" value="1"/>
</dbReference>
<reference evidence="8" key="1">
    <citation type="submission" date="2016-01" db="EMBL/GenBank/DDBJ databases">
        <authorList>
            <person name="Peeters C."/>
        </authorList>
    </citation>
    <scope>NUCLEOTIDE SEQUENCE</scope>
    <source>
        <strain evidence="8">LMG 29321</strain>
    </source>
</reference>
<keyword evidence="8" id="KW-0723">Serine/threonine-protein kinase</keyword>
<dbReference type="CDD" id="cd14014">
    <property type="entry name" value="STKc_PknB_like"/>
    <property type="match status" value="1"/>
</dbReference>
<evidence type="ECO:0000259" key="7">
    <source>
        <dbReference type="PROSITE" id="PS50011"/>
    </source>
</evidence>
<keyword evidence="9" id="KW-1185">Reference proteome</keyword>
<dbReference type="AlphaFoldDB" id="A0A158AZZ1"/>
<evidence type="ECO:0000256" key="1">
    <source>
        <dbReference type="ARBA" id="ARBA00022679"/>
    </source>
</evidence>
<evidence type="ECO:0000313" key="8">
    <source>
        <dbReference type="EMBL" id="SAK63220.1"/>
    </source>
</evidence>
<evidence type="ECO:0000313" key="9">
    <source>
        <dbReference type="Proteomes" id="UP000071859"/>
    </source>
</evidence>
<comment type="caution">
    <text evidence="8">The sequence shown here is derived from an EMBL/GenBank/DDBJ whole genome shotgun (WGS) entry which is preliminary data.</text>
</comment>